<sequence length="79" mass="9660">MKLLDWKYTTRSQIKAYFSDYPHSLVIFRKIRRYYLVYEVKWSDVDPPVTKEALEKMEILLNEEFGYSTAYQQRKSRTP</sequence>
<name>A0A147KC42_9BACI</name>
<dbReference type="OrthoDB" id="2453421at2"/>
<accession>A0A147KC42</accession>
<comment type="caution">
    <text evidence="1">The sequence shown here is derived from an EMBL/GenBank/DDBJ whole genome shotgun (WGS) entry which is preliminary data.</text>
</comment>
<protein>
    <submittedName>
        <fullName evidence="1">Uncharacterized protein</fullName>
    </submittedName>
</protein>
<dbReference type="PATRIC" id="fig|1150625.3.peg.299"/>
<dbReference type="Proteomes" id="UP000074108">
    <property type="component" value="Unassembled WGS sequence"/>
</dbReference>
<evidence type="ECO:0000313" key="1">
    <source>
        <dbReference type="EMBL" id="KUP09127.1"/>
    </source>
</evidence>
<keyword evidence="2" id="KW-1185">Reference proteome</keyword>
<organism evidence="1 2">
    <name type="scientific">Bacillus coahuilensis p1.1.43</name>
    <dbReference type="NCBI Taxonomy" id="1150625"/>
    <lineage>
        <taxon>Bacteria</taxon>
        <taxon>Bacillati</taxon>
        <taxon>Bacillota</taxon>
        <taxon>Bacilli</taxon>
        <taxon>Bacillales</taxon>
        <taxon>Bacillaceae</taxon>
        <taxon>Bacillus</taxon>
    </lineage>
</organism>
<evidence type="ECO:0000313" key="2">
    <source>
        <dbReference type="Proteomes" id="UP000074108"/>
    </source>
</evidence>
<dbReference type="EMBL" id="LDYG01000003">
    <property type="protein sequence ID" value="KUP09127.1"/>
    <property type="molecule type" value="Genomic_DNA"/>
</dbReference>
<proteinExistence type="predicted"/>
<gene>
    <name evidence="1" type="ORF">Q75_01430</name>
</gene>
<dbReference type="AlphaFoldDB" id="A0A147KC42"/>
<reference evidence="1 2" key="1">
    <citation type="journal article" date="2016" name="Front. Microbiol.">
        <title>Microevolution Analysis of Bacillus coahuilensis Unveils Differences in Phosphorus Acquisition Strategies and Their Regulation.</title>
        <authorList>
            <person name="Gomez-Lunar Z."/>
            <person name="Hernandez-Gonzalez I."/>
            <person name="Rodriguez-Torres M.D."/>
            <person name="Souza V."/>
            <person name="Olmedo-Alvarez G."/>
        </authorList>
    </citation>
    <scope>NUCLEOTIDE SEQUENCE [LARGE SCALE GENOMIC DNA]</scope>
    <source>
        <strain evidence="2">p1.1.43</strain>
    </source>
</reference>